<evidence type="ECO:0000313" key="2">
    <source>
        <dbReference type="Proteomes" id="UP000240408"/>
    </source>
</evidence>
<sequence>MTNELRDVLTEALVLHQWRGDFLGCGCGWNWPEERTYFCGEDERIAKAHAAHVADVLLSLPGVAVIQLPEPEVIQGEPRWNDGNVWTGGSGKVRAYLGDARMTAASARELAADLLAAAAVVAEGEDK</sequence>
<dbReference type="RefSeq" id="YP_009961700.1">
    <property type="nucleotide sequence ID" value="NC_051702.1"/>
</dbReference>
<protein>
    <submittedName>
        <fullName evidence="1">Uncharacterized protein</fullName>
    </submittedName>
</protein>
<dbReference type="GeneID" id="60333265"/>
<dbReference type="Proteomes" id="UP000240408">
    <property type="component" value="Segment"/>
</dbReference>
<evidence type="ECO:0000313" key="1">
    <source>
        <dbReference type="EMBL" id="AVI04336.1"/>
    </source>
</evidence>
<gene>
    <name evidence="1" type="primary">82</name>
    <name evidence="1" type="ORF">SEA_PRISCILLA_82</name>
</gene>
<organism evidence="1 2">
    <name type="scientific">Mycobacterium phage Priscilla</name>
    <dbReference type="NCBI Taxonomy" id="2081627"/>
    <lineage>
        <taxon>Viruses</taxon>
        <taxon>Duplodnaviria</taxon>
        <taxon>Heunggongvirae</taxon>
        <taxon>Uroviricota</taxon>
        <taxon>Caudoviricetes</taxon>
        <taxon>Gracegardnervirinae</taxon>
        <taxon>Cheoctovirus</taxon>
        <taxon>Cheoctovirus priscilla</taxon>
    </lineage>
</organism>
<keyword evidence="2" id="KW-1185">Reference proteome</keyword>
<proteinExistence type="predicted"/>
<name>A0A2P1A2T9_9CAUD</name>
<reference evidence="1 2" key="1">
    <citation type="submission" date="2018-01" db="EMBL/GenBank/DDBJ databases">
        <authorList>
            <person name="Emanuel K.E."/>
            <person name="Kaluka D."/>
            <person name="Yan W."/>
            <person name="Park P.J."/>
            <person name="Lillis M.F."/>
            <person name="Washington J.M."/>
            <person name="Garlena R.A."/>
            <person name="Russell D.A."/>
            <person name="Pope W.H."/>
            <person name="Jacobs-Sera D."/>
            <person name="Hendrix R.W."/>
            <person name="Hatfull G.F."/>
        </authorList>
    </citation>
    <scope>NUCLEOTIDE SEQUENCE [LARGE SCALE GENOMIC DNA]</scope>
</reference>
<dbReference type="EMBL" id="MG872841">
    <property type="protein sequence ID" value="AVI04336.1"/>
    <property type="molecule type" value="Genomic_DNA"/>
</dbReference>
<accession>A0A2P1A2T9</accession>
<dbReference type="KEGG" id="vg:60333265"/>